<dbReference type="InterPro" id="IPR032508">
    <property type="entry name" value="FecR_C"/>
</dbReference>
<feature type="domain" description="FecR protein" evidence="2">
    <location>
        <begin position="92"/>
        <end position="169"/>
    </location>
</feature>
<proteinExistence type="predicted"/>
<dbReference type="Pfam" id="PF04773">
    <property type="entry name" value="FecR"/>
    <property type="match status" value="1"/>
</dbReference>
<dbReference type="EMBL" id="CP029600">
    <property type="protein sequence ID" value="AWO00294.1"/>
    <property type="molecule type" value="Genomic_DNA"/>
</dbReference>
<evidence type="ECO:0000313" key="5">
    <source>
        <dbReference type="Proteomes" id="UP000246099"/>
    </source>
</evidence>
<sequence>MFLRTFFYYIYPRTAQQISLRLNMSAAQKQFRRPRFPLYMKKRRNWQPVALGLIMAMLITAGVLYYAAGRHTTPSVLLEPGQRYTMYHCLYGKRKAVTLADSTVVLLNSRSRLYVPAGFPQTRREVILDGEAFFNVRSAFPQQFTLHTDKLNITSRSGNFRIRSLEKQSGATMYLLAGDANVGKSYHSDTDNERENLSAGEMILANKDIDLMEKETFTLAEQQDCLEGKLVFDNTPLPAALKKMEDWFGVEVELKGRSSSISKAVSGVFRNDSLQDMLATLGDSIGFTYRITRDKVVIKF</sequence>
<dbReference type="PIRSF" id="PIRSF018266">
    <property type="entry name" value="FecR"/>
    <property type="match status" value="1"/>
</dbReference>
<feature type="transmembrane region" description="Helical" evidence="1">
    <location>
        <begin position="49"/>
        <end position="68"/>
    </location>
</feature>
<keyword evidence="1" id="KW-1133">Transmembrane helix</keyword>
<dbReference type="Proteomes" id="UP000246099">
    <property type="component" value="Chromosome"/>
</dbReference>
<dbReference type="PANTHER" id="PTHR30273">
    <property type="entry name" value="PERIPLASMIC SIGNAL SENSOR AND SIGMA FACTOR ACTIVATOR FECR-RELATED"/>
    <property type="match status" value="1"/>
</dbReference>
<dbReference type="Gene3D" id="3.55.50.30">
    <property type="match status" value="1"/>
</dbReference>
<dbReference type="InterPro" id="IPR006860">
    <property type="entry name" value="FecR"/>
</dbReference>
<evidence type="ECO:0000259" key="2">
    <source>
        <dbReference type="Pfam" id="PF04773"/>
    </source>
</evidence>
<evidence type="ECO:0000313" key="4">
    <source>
        <dbReference type="EMBL" id="AWO00294.1"/>
    </source>
</evidence>
<keyword evidence="1" id="KW-0472">Membrane</keyword>
<name>A0ABM6W8S2_9BACT</name>
<dbReference type="InterPro" id="IPR012373">
    <property type="entry name" value="Ferrdict_sens_TM"/>
</dbReference>
<dbReference type="Pfam" id="PF16344">
    <property type="entry name" value="FecR_C"/>
    <property type="match status" value="1"/>
</dbReference>
<reference evidence="4 5" key="1">
    <citation type="submission" date="2018-05" db="EMBL/GenBank/DDBJ databases">
        <title>Chitinophaga sp. nov., isolated from rhizosphere soil of Alhagi.</title>
        <authorList>
            <person name="Liu Y."/>
        </authorList>
    </citation>
    <scope>NUCLEOTIDE SEQUENCE [LARGE SCALE GENOMIC DNA]</scope>
    <source>
        <strain evidence="4 5">T22</strain>
    </source>
</reference>
<dbReference type="PANTHER" id="PTHR30273:SF2">
    <property type="entry name" value="PROTEIN FECR"/>
    <property type="match status" value="1"/>
</dbReference>
<keyword evidence="1" id="KW-0812">Transmembrane</keyword>
<protein>
    <recommendedName>
        <fullName evidence="6">FecR protein domain-containing protein</fullName>
    </recommendedName>
</protein>
<keyword evidence="5" id="KW-1185">Reference proteome</keyword>
<dbReference type="Gene3D" id="2.60.120.1440">
    <property type="match status" value="1"/>
</dbReference>
<feature type="domain" description="Protein FecR C-terminal" evidence="3">
    <location>
        <begin position="229"/>
        <end position="298"/>
    </location>
</feature>
<accession>A0ABM6W8S2</accession>
<evidence type="ECO:0000259" key="3">
    <source>
        <dbReference type="Pfam" id="PF16344"/>
    </source>
</evidence>
<organism evidence="4 5">
    <name type="scientific">Chitinophaga alhagiae</name>
    <dbReference type="NCBI Taxonomy" id="2203219"/>
    <lineage>
        <taxon>Bacteria</taxon>
        <taxon>Pseudomonadati</taxon>
        <taxon>Bacteroidota</taxon>
        <taxon>Chitinophagia</taxon>
        <taxon>Chitinophagales</taxon>
        <taxon>Chitinophagaceae</taxon>
        <taxon>Chitinophaga</taxon>
    </lineage>
</organism>
<evidence type="ECO:0008006" key="6">
    <source>
        <dbReference type="Google" id="ProtNLM"/>
    </source>
</evidence>
<evidence type="ECO:0000256" key="1">
    <source>
        <dbReference type="SAM" id="Phobius"/>
    </source>
</evidence>
<gene>
    <name evidence="4" type="ORF">DLD77_00505</name>
</gene>